<evidence type="ECO:0000313" key="5">
    <source>
        <dbReference type="Proteomes" id="UP001160301"/>
    </source>
</evidence>
<reference evidence="4 5" key="1">
    <citation type="submission" date="2023-04" db="EMBL/GenBank/DDBJ databases">
        <title>The genome sequence of Polyangium sorediatum DSM14670.</title>
        <authorList>
            <person name="Zhang X."/>
        </authorList>
    </citation>
    <scope>NUCLEOTIDE SEQUENCE [LARGE SCALE GENOMIC DNA]</scope>
    <source>
        <strain evidence="4 5">DSM 14670</strain>
    </source>
</reference>
<dbReference type="Gene3D" id="1.10.287.470">
    <property type="entry name" value="Helix hairpin bin"/>
    <property type="match status" value="1"/>
</dbReference>
<feature type="compositionally biased region" description="Polar residues" evidence="3">
    <location>
        <begin position="24"/>
        <end position="34"/>
    </location>
</feature>
<keyword evidence="2" id="KW-0175">Coiled coil</keyword>
<evidence type="ECO:0000313" key="4">
    <source>
        <dbReference type="EMBL" id="MDI1429523.1"/>
    </source>
</evidence>
<organism evidence="4 5">
    <name type="scientific">Polyangium sorediatum</name>
    <dbReference type="NCBI Taxonomy" id="889274"/>
    <lineage>
        <taxon>Bacteria</taxon>
        <taxon>Pseudomonadati</taxon>
        <taxon>Myxococcota</taxon>
        <taxon>Polyangia</taxon>
        <taxon>Polyangiales</taxon>
        <taxon>Polyangiaceae</taxon>
        <taxon>Polyangium</taxon>
    </lineage>
</organism>
<dbReference type="PROSITE" id="PS51257">
    <property type="entry name" value="PROKAR_LIPOPROTEIN"/>
    <property type="match status" value="1"/>
</dbReference>
<evidence type="ECO:0000256" key="1">
    <source>
        <dbReference type="ARBA" id="ARBA00022448"/>
    </source>
</evidence>
<dbReference type="Gene3D" id="2.40.420.20">
    <property type="match status" value="1"/>
</dbReference>
<name>A0ABT6NMN2_9BACT</name>
<keyword evidence="1" id="KW-0813">Transport</keyword>
<feature type="coiled-coil region" evidence="2">
    <location>
        <begin position="134"/>
        <end position="199"/>
    </location>
</feature>
<dbReference type="Gene3D" id="2.40.50.100">
    <property type="match status" value="1"/>
</dbReference>
<protein>
    <submittedName>
        <fullName evidence="4">HlyD family efflux transporter periplasmic adaptor subunit</fullName>
    </submittedName>
</protein>
<dbReference type="PANTHER" id="PTHR30097:SF4">
    <property type="entry name" value="SLR6042 PROTEIN"/>
    <property type="match status" value="1"/>
</dbReference>
<comment type="caution">
    <text evidence="4">The sequence shown here is derived from an EMBL/GenBank/DDBJ whole genome shotgun (WGS) entry which is preliminary data.</text>
</comment>
<feature type="region of interest" description="Disordered" evidence="3">
    <location>
        <begin position="24"/>
        <end position="44"/>
    </location>
</feature>
<evidence type="ECO:0000256" key="2">
    <source>
        <dbReference type="SAM" id="Coils"/>
    </source>
</evidence>
<gene>
    <name evidence="4" type="ORF">QHF89_08455</name>
</gene>
<dbReference type="SUPFAM" id="SSF111369">
    <property type="entry name" value="HlyD-like secretion proteins"/>
    <property type="match status" value="1"/>
</dbReference>
<sequence>MQRADRHRNTVLLGALVLVASCGRSGSPTSSTQPPAKATPRPAETDLATVTLLPEAETRLGIELSPVEQRALPQTITVAGEVMVPTGGAVLLVAPFSATVSAEGDGVPKAGAAVKRGQVLLRLAPFAPPDRDVRAQAEKAVSIAEAQLETVKVRVERLEKLLPEGGASEKQVEEARAERAVLEAELVAAKKRVDTIRRAPLGADVSIPLRAPRDGVLRTISVAPGQLVAAGAPLFEILGAPSFWVRAAVYAGDAARVPADASARVATLGAAASPEASVNALPVPAPPSADPVSATVDLFYELPEGTTRRPGERVTVELPTSRNDGSLVVPWSSVLFDAVGGAWVYVQKTEHAYERRRVDLARVDGDLAVLARGPSPGVPVVRVGAAELFGIEFGVGK</sequence>
<dbReference type="PANTHER" id="PTHR30097">
    <property type="entry name" value="CATION EFFLUX SYSTEM PROTEIN CUSB"/>
    <property type="match status" value="1"/>
</dbReference>
<keyword evidence="5" id="KW-1185">Reference proteome</keyword>
<proteinExistence type="predicted"/>
<evidence type="ECO:0000256" key="3">
    <source>
        <dbReference type="SAM" id="MobiDB-lite"/>
    </source>
</evidence>
<accession>A0ABT6NMN2</accession>
<dbReference type="EMBL" id="JARZHI010000005">
    <property type="protein sequence ID" value="MDI1429523.1"/>
    <property type="molecule type" value="Genomic_DNA"/>
</dbReference>
<dbReference type="RefSeq" id="WP_136967602.1">
    <property type="nucleotide sequence ID" value="NZ_JARZHI010000005.1"/>
</dbReference>
<dbReference type="Proteomes" id="UP001160301">
    <property type="component" value="Unassembled WGS sequence"/>
</dbReference>
<dbReference type="InterPro" id="IPR051909">
    <property type="entry name" value="MFP_Cation_Efflux"/>
</dbReference>